<organism evidence="1 2">
    <name type="scientific">Kingdonia uniflora</name>
    <dbReference type="NCBI Taxonomy" id="39325"/>
    <lineage>
        <taxon>Eukaryota</taxon>
        <taxon>Viridiplantae</taxon>
        <taxon>Streptophyta</taxon>
        <taxon>Embryophyta</taxon>
        <taxon>Tracheophyta</taxon>
        <taxon>Spermatophyta</taxon>
        <taxon>Magnoliopsida</taxon>
        <taxon>Ranunculales</taxon>
        <taxon>Circaeasteraceae</taxon>
        <taxon>Kingdonia</taxon>
    </lineage>
</organism>
<evidence type="ECO:0000313" key="1">
    <source>
        <dbReference type="EMBL" id="KAF6155287.1"/>
    </source>
</evidence>
<dbReference type="AlphaFoldDB" id="A0A7J7MK98"/>
<evidence type="ECO:0000313" key="2">
    <source>
        <dbReference type="Proteomes" id="UP000541444"/>
    </source>
</evidence>
<gene>
    <name evidence="1" type="ORF">GIB67_019813</name>
</gene>
<protein>
    <submittedName>
        <fullName evidence="1">Uncharacterized protein</fullName>
    </submittedName>
</protein>
<accession>A0A7J7MK98</accession>
<keyword evidence="2" id="KW-1185">Reference proteome</keyword>
<name>A0A7J7MK98_9MAGN</name>
<dbReference type="Proteomes" id="UP000541444">
    <property type="component" value="Unassembled WGS sequence"/>
</dbReference>
<dbReference type="EMBL" id="JACGCM010001428">
    <property type="protein sequence ID" value="KAF6155287.1"/>
    <property type="molecule type" value="Genomic_DNA"/>
</dbReference>
<reference evidence="1 2" key="1">
    <citation type="journal article" date="2020" name="IScience">
        <title>Genome Sequencing of the Endangered Kingdonia uniflora (Circaeasteraceae, Ranunculales) Reveals Potential Mechanisms of Evolutionary Specialization.</title>
        <authorList>
            <person name="Sun Y."/>
            <person name="Deng T."/>
            <person name="Zhang A."/>
            <person name="Moore M.J."/>
            <person name="Landis J.B."/>
            <person name="Lin N."/>
            <person name="Zhang H."/>
            <person name="Zhang X."/>
            <person name="Huang J."/>
            <person name="Zhang X."/>
            <person name="Sun H."/>
            <person name="Wang H."/>
        </authorList>
    </citation>
    <scope>NUCLEOTIDE SEQUENCE [LARGE SCALE GENOMIC DNA]</scope>
    <source>
        <strain evidence="1">TB1705</strain>
        <tissue evidence="1">Leaf</tissue>
    </source>
</reference>
<comment type="caution">
    <text evidence="1">The sequence shown here is derived from an EMBL/GenBank/DDBJ whole genome shotgun (WGS) entry which is preliminary data.</text>
</comment>
<sequence length="72" mass="8128">MIVLEDDVAAEIEESIQHVCKGNTEGFNKLANAQWVAAEIEELVRDVTTLTPKFVAVKINKKFWVVISYYTA</sequence>
<proteinExistence type="predicted"/>